<dbReference type="PANTHER" id="PTHR12126">
    <property type="entry name" value="NADH-UBIQUINONE OXIDOREDUCTASE 39 KDA SUBUNIT-RELATED"/>
    <property type="match status" value="1"/>
</dbReference>
<organism evidence="3 4">
    <name type="scientific">Paenibacillus auburnensis</name>
    <dbReference type="NCBI Taxonomy" id="2905649"/>
    <lineage>
        <taxon>Bacteria</taxon>
        <taxon>Bacillati</taxon>
        <taxon>Bacillota</taxon>
        <taxon>Bacilli</taxon>
        <taxon>Bacillales</taxon>
        <taxon>Paenibacillaceae</taxon>
        <taxon>Paenibacillus</taxon>
    </lineage>
</organism>
<gene>
    <name evidence="3" type="ORF">PAECIP111892_04244</name>
</gene>
<feature type="domain" description="NAD(P)-binding" evidence="2">
    <location>
        <begin position="35"/>
        <end position="178"/>
    </location>
</feature>
<reference evidence="3" key="1">
    <citation type="submission" date="2022-01" db="EMBL/GenBank/DDBJ databases">
        <authorList>
            <person name="Criscuolo A."/>
        </authorList>
    </citation>
    <scope>NUCLEOTIDE SEQUENCE</scope>
    <source>
        <strain evidence="3">CIP111892</strain>
    </source>
</reference>
<dbReference type="PANTHER" id="PTHR12126:SF11">
    <property type="entry name" value="NADH DEHYDROGENASE [UBIQUINONE] 1 ALPHA SUBCOMPLEX SUBUNIT 9, MITOCHONDRIAL"/>
    <property type="match status" value="1"/>
</dbReference>
<evidence type="ECO:0000256" key="1">
    <source>
        <dbReference type="SAM" id="MobiDB-lite"/>
    </source>
</evidence>
<feature type="compositionally biased region" description="Basic and acidic residues" evidence="1">
    <location>
        <begin position="1"/>
        <end position="16"/>
    </location>
</feature>
<keyword evidence="4" id="KW-1185">Reference proteome</keyword>
<evidence type="ECO:0000313" key="4">
    <source>
        <dbReference type="Proteomes" id="UP000838324"/>
    </source>
</evidence>
<feature type="region of interest" description="Disordered" evidence="1">
    <location>
        <begin position="1"/>
        <end position="26"/>
    </location>
</feature>
<dbReference type="EMBL" id="CAKMMG010000007">
    <property type="protein sequence ID" value="CAH1216097.1"/>
    <property type="molecule type" value="Genomic_DNA"/>
</dbReference>
<protein>
    <recommendedName>
        <fullName evidence="2">NAD(P)-binding domain-containing protein</fullName>
    </recommendedName>
</protein>
<proteinExistence type="predicted"/>
<evidence type="ECO:0000313" key="3">
    <source>
        <dbReference type="EMBL" id="CAH1216097.1"/>
    </source>
</evidence>
<dbReference type="Gene3D" id="3.40.50.720">
    <property type="entry name" value="NAD(P)-binding Rossmann-like Domain"/>
    <property type="match status" value="1"/>
</dbReference>
<dbReference type="Proteomes" id="UP000838324">
    <property type="component" value="Unassembled WGS sequence"/>
</dbReference>
<dbReference type="RefSeq" id="WP_236336087.1">
    <property type="nucleotide sequence ID" value="NZ_CAKMMG010000007.1"/>
</dbReference>
<feature type="region of interest" description="Disordered" evidence="1">
    <location>
        <begin position="327"/>
        <end position="357"/>
    </location>
</feature>
<dbReference type="InterPro" id="IPR016040">
    <property type="entry name" value="NAD(P)-bd_dom"/>
</dbReference>
<dbReference type="SUPFAM" id="SSF51735">
    <property type="entry name" value="NAD(P)-binding Rossmann-fold domains"/>
    <property type="match status" value="1"/>
</dbReference>
<evidence type="ECO:0000259" key="2">
    <source>
        <dbReference type="Pfam" id="PF13460"/>
    </source>
</evidence>
<name>A0ABN8GZ52_9BACL</name>
<dbReference type="Pfam" id="PF13460">
    <property type="entry name" value="NAD_binding_10"/>
    <property type="match status" value="1"/>
</dbReference>
<accession>A0ABN8GZ52</accession>
<sequence>MNTPRTAKEVTKENRPEPVTGSEGTGRRAAIALTGASGYIGHNLLKLLTGDYDVIALSRHGNQKENSPNVEWRSCELFSMSSAEQALQGADYAIYLVHSMLPSAKLTQAAFEDMDAILADNFARAARKNGIKQIVYLSGIIPGNIPQEQLSRHLRSRLEVERILGSYGVPVTTIRAGLIVGPQGSSFPILVKLVRRLPVMLLPKWTRTPTQPIALSEVLLALRKCIGSAGLYGRAIDVGGPGSMTYKEMMLKTAEVLHKKRRLFDIPLLTIHLSRLWVTLITGAPKEMAYPLIESLAHPMVVHPARTVPGISDGRIPFDEAAREALKEEDEAALRPKGKSAAPAKTNSGSKPKPAADVRSIQRVVLPGNTNTDWAARYYLEWLGRTLKPLVRIDYDGRNIYRVHLRASRTPILELTYLPERSSAESTVYQISGGAFTKKGDTHEGRLEFLQIPGTRECVIAIHDYLPSLPWFLYKYTQAKAHLWVMAAFRRHLQRLGAKS</sequence>
<comment type="caution">
    <text evidence="3">The sequence shown here is derived from an EMBL/GenBank/DDBJ whole genome shotgun (WGS) entry which is preliminary data.</text>
</comment>
<dbReference type="InterPro" id="IPR051207">
    <property type="entry name" value="ComplexI_NDUFA9_subunit"/>
</dbReference>
<dbReference type="InterPro" id="IPR036291">
    <property type="entry name" value="NAD(P)-bd_dom_sf"/>
</dbReference>